<dbReference type="EMBL" id="JOPA01000004">
    <property type="protein sequence ID" value="OUI96325.1"/>
    <property type="molecule type" value="Genomic_DNA"/>
</dbReference>
<name>A0A252AXP9_9PROT</name>
<feature type="compositionally biased region" description="Low complexity" evidence="1">
    <location>
        <begin position="8"/>
        <end position="21"/>
    </location>
</feature>
<proteinExistence type="predicted"/>
<feature type="compositionally biased region" description="Basic and acidic residues" evidence="1">
    <location>
        <begin position="51"/>
        <end position="63"/>
    </location>
</feature>
<evidence type="ECO:0000256" key="1">
    <source>
        <dbReference type="SAM" id="MobiDB-lite"/>
    </source>
</evidence>
<gene>
    <name evidence="2" type="ORF">HK17_11930</name>
</gene>
<dbReference type="AlphaFoldDB" id="A0A252AXP9"/>
<reference evidence="3" key="1">
    <citation type="submission" date="2014-06" db="EMBL/GenBank/DDBJ databases">
        <authorList>
            <person name="Winans N.J."/>
            <person name="Newell P.D."/>
            <person name="Douglas A.E."/>
        </authorList>
    </citation>
    <scope>NUCLEOTIDE SEQUENCE [LARGE SCALE GENOMIC DNA]</scope>
</reference>
<dbReference type="Proteomes" id="UP000194641">
    <property type="component" value="Unassembled WGS sequence"/>
</dbReference>
<evidence type="ECO:0000313" key="2">
    <source>
        <dbReference type="EMBL" id="OUI96325.1"/>
    </source>
</evidence>
<feature type="region of interest" description="Disordered" evidence="1">
    <location>
        <begin position="1"/>
        <end position="85"/>
    </location>
</feature>
<organism evidence="2 3">
    <name type="scientific">Acetobacter indonesiensis</name>
    <dbReference type="NCBI Taxonomy" id="104101"/>
    <lineage>
        <taxon>Bacteria</taxon>
        <taxon>Pseudomonadati</taxon>
        <taxon>Pseudomonadota</taxon>
        <taxon>Alphaproteobacteria</taxon>
        <taxon>Acetobacterales</taxon>
        <taxon>Acetobacteraceae</taxon>
        <taxon>Acetobacter</taxon>
    </lineage>
</organism>
<comment type="caution">
    <text evidence="2">The sequence shown here is derived from an EMBL/GenBank/DDBJ whole genome shotgun (WGS) entry which is preliminary data.</text>
</comment>
<sequence>MRGHFPEMGNGSSGSMRMGPSMIGGFGGHQRMGQQQLGRPQGNEECAPPAPRKDDASGKERHQPALQAHNEPEINPSDITMTESK</sequence>
<evidence type="ECO:0000313" key="3">
    <source>
        <dbReference type="Proteomes" id="UP000194641"/>
    </source>
</evidence>
<accession>A0A252AXP9</accession>
<protein>
    <submittedName>
        <fullName evidence="2">Uncharacterized protein</fullName>
    </submittedName>
</protein>